<dbReference type="EMBL" id="SKBN01000004">
    <property type="protein sequence ID" value="TGJ88327.1"/>
    <property type="molecule type" value="Genomic_DNA"/>
</dbReference>
<dbReference type="SMART" id="SM00248">
    <property type="entry name" value="ANK"/>
    <property type="match status" value="27"/>
</dbReference>
<dbReference type="InterPro" id="IPR036770">
    <property type="entry name" value="Ankyrin_rpt-contain_sf"/>
</dbReference>
<dbReference type="Gene3D" id="3.40.50.300">
    <property type="entry name" value="P-loop containing nucleotide triphosphate hydrolases"/>
    <property type="match status" value="1"/>
</dbReference>
<feature type="repeat" description="ANK" evidence="2">
    <location>
        <begin position="1241"/>
        <end position="1273"/>
    </location>
</feature>
<evidence type="ECO:0000256" key="1">
    <source>
        <dbReference type="ARBA" id="ARBA00022737"/>
    </source>
</evidence>
<dbReference type="PROSITE" id="PS50088">
    <property type="entry name" value="ANK_REPEAT"/>
    <property type="match status" value="9"/>
</dbReference>
<feature type="repeat" description="ANK" evidence="2">
    <location>
        <begin position="605"/>
        <end position="637"/>
    </location>
</feature>
<protein>
    <recommendedName>
        <fullName evidence="4">Nephrocystin 3-like N-terminal domain-containing protein</fullName>
    </recommendedName>
</protein>
<name>A0A4Z0YWI6_9PEZI</name>
<keyword evidence="2" id="KW-0040">ANK repeat</keyword>
<dbReference type="OrthoDB" id="21416at2759"/>
<keyword evidence="1" id="KW-0677">Repeat</keyword>
<dbReference type="Pfam" id="PF00023">
    <property type="entry name" value="Ank"/>
    <property type="match status" value="4"/>
</dbReference>
<organism evidence="5 6">
    <name type="scientific">Xylaria hypoxylon</name>
    <dbReference type="NCBI Taxonomy" id="37992"/>
    <lineage>
        <taxon>Eukaryota</taxon>
        <taxon>Fungi</taxon>
        <taxon>Dikarya</taxon>
        <taxon>Ascomycota</taxon>
        <taxon>Pezizomycotina</taxon>
        <taxon>Sordariomycetes</taxon>
        <taxon>Xylariomycetidae</taxon>
        <taxon>Xylariales</taxon>
        <taxon>Xylariaceae</taxon>
        <taxon>Xylaria</taxon>
    </lineage>
</organism>
<dbReference type="InterPro" id="IPR052391">
    <property type="entry name" value="E3_Ligase-Neurotoxin"/>
</dbReference>
<proteinExistence type="predicted"/>
<dbReference type="Proteomes" id="UP000297716">
    <property type="component" value="Unassembled WGS sequence"/>
</dbReference>
<feature type="repeat" description="ANK" evidence="2">
    <location>
        <begin position="940"/>
        <end position="974"/>
    </location>
</feature>
<evidence type="ECO:0000256" key="2">
    <source>
        <dbReference type="PROSITE-ProRule" id="PRU00023"/>
    </source>
</evidence>
<evidence type="ECO:0000313" key="6">
    <source>
        <dbReference type="Proteomes" id="UP000297716"/>
    </source>
</evidence>
<dbReference type="InterPro" id="IPR056884">
    <property type="entry name" value="NPHP3-like_N"/>
</dbReference>
<dbReference type="Gene3D" id="1.25.40.20">
    <property type="entry name" value="Ankyrin repeat-containing domain"/>
    <property type="match status" value="9"/>
</dbReference>
<feature type="region of interest" description="Disordered" evidence="3">
    <location>
        <begin position="1775"/>
        <end position="1794"/>
    </location>
</feature>
<gene>
    <name evidence="5" type="ORF">E0Z10_g425</name>
</gene>
<dbReference type="InterPro" id="IPR027417">
    <property type="entry name" value="P-loop_NTPase"/>
</dbReference>
<reference evidence="5 6" key="1">
    <citation type="submission" date="2019-03" db="EMBL/GenBank/DDBJ databases">
        <title>Draft genome sequence of Xylaria hypoxylon DSM 108379, a ubiquitous saprotrophic-parasitic fungi on hardwood.</title>
        <authorList>
            <person name="Buettner E."/>
            <person name="Leonhardt S."/>
            <person name="Gebauer A.M."/>
            <person name="Liers C."/>
            <person name="Hofrichter M."/>
            <person name="Kellner H."/>
        </authorList>
    </citation>
    <scope>NUCLEOTIDE SEQUENCE [LARGE SCALE GENOMIC DNA]</scope>
    <source>
        <strain evidence="5 6">DSM 108379</strain>
    </source>
</reference>
<keyword evidence="6" id="KW-1185">Reference proteome</keyword>
<dbReference type="InterPro" id="IPR002110">
    <property type="entry name" value="Ankyrin_rpt"/>
</dbReference>
<feature type="repeat" description="ANK" evidence="2">
    <location>
        <begin position="571"/>
        <end position="603"/>
    </location>
</feature>
<dbReference type="STRING" id="37992.A0A4Z0YWI6"/>
<feature type="repeat" description="ANK" evidence="2">
    <location>
        <begin position="652"/>
        <end position="684"/>
    </location>
</feature>
<evidence type="ECO:0000313" key="5">
    <source>
        <dbReference type="EMBL" id="TGJ88327.1"/>
    </source>
</evidence>
<dbReference type="SUPFAM" id="SSF48403">
    <property type="entry name" value="Ankyrin repeat"/>
    <property type="match status" value="5"/>
</dbReference>
<dbReference type="PANTHER" id="PTHR24133">
    <property type="entry name" value="ANKYRIN DOMAIN-CONTAINING"/>
    <property type="match status" value="1"/>
</dbReference>
<dbReference type="PANTHER" id="PTHR24133:SF40">
    <property type="entry name" value="ANKYRIN REPEAT DOMAIN 44"/>
    <property type="match status" value="1"/>
</dbReference>
<feature type="repeat" description="ANK" evidence="2">
    <location>
        <begin position="1172"/>
        <end position="1194"/>
    </location>
</feature>
<feature type="repeat" description="ANK" evidence="2">
    <location>
        <begin position="1918"/>
        <end position="1954"/>
    </location>
</feature>
<dbReference type="PROSITE" id="PS50297">
    <property type="entry name" value="ANK_REP_REGION"/>
    <property type="match status" value="9"/>
</dbReference>
<comment type="caution">
    <text evidence="5">The sequence shown here is derived from an EMBL/GenBank/DDBJ whole genome shotgun (WGS) entry which is preliminary data.</text>
</comment>
<dbReference type="SUPFAM" id="SSF52540">
    <property type="entry name" value="P-loop containing nucleoside triphosphate hydrolases"/>
    <property type="match status" value="1"/>
</dbReference>
<feature type="domain" description="Nephrocystin 3-like N-terminal" evidence="4">
    <location>
        <begin position="65"/>
        <end position="227"/>
    </location>
</feature>
<dbReference type="PRINTS" id="PR01415">
    <property type="entry name" value="ANKYRIN"/>
</dbReference>
<feature type="repeat" description="ANK" evidence="2">
    <location>
        <begin position="714"/>
        <end position="746"/>
    </location>
</feature>
<sequence length="2098" mass="229863">MASTGSDIDSDTVAIDRDDISNYNPDHILPQSPEVIASIRQWLQPTAYKDAFGEYRKHLASHAAGTGVWLTLSATYGEWLQNEKVGTLWIKGIPGSGKSVIAAQLINDLTAKYPGTPVLYFFFRQIIDANHRPTALLCDWLDQVLIYSPPLQTQLKTYLETRRPLTSLSMDDLWRSLRLALVNLPNGVYCVADALDEMDQGHEDFLRSLAALGQWMPNKIKVLMTSRPVSSVETPLRKAETFQIRLDEANVDRDIASFVQQQLNSTSLSVSDRDLISNEIPGRANGLFLYARLAMDAFLEPSADIHDVLKRLPRDLNDMYTNLLKEHSLRSGVPHDIQRIILQCATHATRPLRLLEVADMLETTYIKRTEKDLKATKNLVKAACGPLLEVLLDETICVIHHSLTEYLRGSTRPDALLGYPVLKPGPTHESLALACLTYMGASSLSKIEVKKKALTNDYDRVDFYFNKEVRHEEIQLRLKHPFLEYAVANWHAHCCKSAIAGHNQEEINKALRRFFNDGKQLQAWLSLRWPGGERYLHDVTQLHVAARLGLEAYVRELLQTESLDTDSQDAIGRTPLWWAASSGHAGVVSLLANAGANPDHGETKRGLKPLHEASSKNYAEVVRVLLQIGVSPTTGKTKNDPGSWCGNAPSSHGQTPLMYACESGHIEAVDVFLSFLSDPDTVHQALAWAAGRGRSAIVQRILQHPKADVNAKVKGDTPLFLACGAHRKETVSILLQAGADPNILCADHGSEFGRRIYLGAQSPGHSPLYRLCHSQYSNCDDLAAVFSALVEAGANLRQRDADGSNALHWAVNSLILVRLLLDAGVDANVESSDGLTPLHKAQNADVVCVLIEIGKAGVNKKDKNGRTPLLHLMDSCMPGTKDEALTKLLEFMPDCSIVDNKGNAALHHFVMRGGFGSDNAATILPKLLALGASPNCRNYLGDLPLHLMECSHNHTDQTLDLLIAAGADINARDKQGASILFRQASRTSYKHDNAFLSSLIEKGADLRLCDLKGRTMLHEAIRALADIGKDGNRLDFLLAQGLDPAAVDIQGNSLLHELAMRSDIHEYYQAEARVDLLTRLLSLGLDISQTNHAGRTALHILCSTKSSSTTFKPSTVLPIDFVISRMTTSGAGTVDVADYAGITPLHLAVTISPHSTKRLLGAGADPRRATVEGRTPLHIAAQSRASNTVGILLDALHRQQMSESLYAGSQYNGSVTVLPRGSWYCGNQFNVPAGVNALDNLKWTPLSYACRSGIPETVELLLQAGADVHLGSLVEACSQFEHEQSLWEGRRNGPDGLDNGVTLGDTSRPSAPVATSRYDTEFTLNQTARIDEILELLVKNGVSIETSDRPFWASPLDVAYKNCRDYTLGCLARAQALQIGNGEAADQGSGTDTYAIHQFRYGSEAALQSLNKFKGFKKGEANQELFMLLMTRRDYTLVRALCQAGADFFQQGLPHQNNNFGVLVRSGFASLAKAIVHDIYADSKLSHKHGGQQSPQMGDPRPNIIFRGYDPRDGADSTSYLLMAVRQVSSNMGVIRLLVEGCKVNINELHKNERTKEGSKYLVMDSPLLSVAQGQQWWHAALALPYFIERSADLNIRNYKGQTPLHIALSEEGGGRGAFRNDVVRALVRAGADVNALDAKGLSCLSYAGTDPELIKLLIENGALVDAHALFSAIDGNNYEVLVTLLSAGMNPNMRRTGVSTETSYRGPLQQMHRHADQRQIFPVHHAARIGGSGWLGAPVKDKAAVKVIRTKMVETLLAYGANPLATFLRGYVHGQDSEDEPEEPHSGADNAEIPKGYDQATILHDLVENSQLVEPFLELSDLEVDNRDGRGQTLLLALCGSRDGPDTVIENPASQSILRHLLSRGANPYARDNQGRNALHMMLKHAEQGQSSHPKFQNSLSHMATAYPTLANQKDKSGNTPLHLALLFAALEYDVEPARILLGAGADPHLTDDEGNSSLHKLAHHPFGPDNRILFEDLVKRGCDVNAPNHRGETPLFSFYSPDNLDSWDYDDSDSESEHDAGETALWEALGANFHAIDAVGRGLLHVAAKGHTLRFQELLEKGLDPMLEDEDQQTPLDVAAACGNRDILALFERKGK</sequence>
<evidence type="ECO:0000259" key="4">
    <source>
        <dbReference type="Pfam" id="PF24883"/>
    </source>
</evidence>
<dbReference type="Pfam" id="PF24883">
    <property type="entry name" value="NPHP3_N"/>
    <property type="match status" value="1"/>
</dbReference>
<dbReference type="Pfam" id="PF12796">
    <property type="entry name" value="Ank_2"/>
    <property type="match status" value="2"/>
</dbReference>
<evidence type="ECO:0000256" key="3">
    <source>
        <dbReference type="SAM" id="MobiDB-lite"/>
    </source>
</evidence>
<feature type="repeat" description="ANK" evidence="2">
    <location>
        <begin position="1600"/>
        <end position="1639"/>
    </location>
</feature>
<accession>A0A4Z0YWI6</accession>